<keyword evidence="5 10" id="KW-1133">Transmembrane helix</keyword>
<feature type="transmembrane region" description="Helical" evidence="10">
    <location>
        <begin position="652"/>
        <end position="672"/>
    </location>
</feature>
<feature type="region of interest" description="Disordered" evidence="9">
    <location>
        <begin position="46"/>
        <end position="68"/>
    </location>
</feature>
<evidence type="ECO:0000256" key="9">
    <source>
        <dbReference type="SAM" id="MobiDB-lite"/>
    </source>
</evidence>
<dbReference type="GO" id="GO:0030244">
    <property type="term" value="P:cellulose biosynthetic process"/>
    <property type="evidence" value="ECO:0007669"/>
    <property type="project" value="InterPro"/>
</dbReference>
<feature type="transmembrane region" description="Helical" evidence="10">
    <location>
        <begin position="801"/>
        <end position="823"/>
    </location>
</feature>
<feature type="binding site" evidence="8">
    <location>
        <position position="169"/>
    </location>
    <ligand>
        <name>UDP-alpha-D-glucose</name>
        <dbReference type="ChEBI" id="CHEBI:58885"/>
    </ligand>
</feature>
<name>A0A0C9RWQ5_9CONI</name>
<dbReference type="Pfam" id="PF03552">
    <property type="entry name" value="Cellulose_synt"/>
    <property type="match status" value="1"/>
</dbReference>
<comment type="subcellular location">
    <subcellularLocation>
        <location evidence="1">Endomembrane system</location>
        <topology evidence="1">Multi-pass membrane protein</topology>
    </subcellularLocation>
</comment>
<evidence type="ECO:0000256" key="2">
    <source>
        <dbReference type="ARBA" id="ARBA00022676"/>
    </source>
</evidence>
<feature type="transmembrane region" description="Helical" evidence="10">
    <location>
        <begin position="105"/>
        <end position="124"/>
    </location>
</feature>
<dbReference type="AlphaFoldDB" id="A0A0C9RWQ5"/>
<dbReference type="GO" id="GO:0016760">
    <property type="term" value="F:cellulose synthase (UDP-forming) activity"/>
    <property type="evidence" value="ECO:0007669"/>
    <property type="project" value="InterPro"/>
</dbReference>
<accession>A0A0C9RWQ5</accession>
<feature type="transmembrane region" description="Helical" evidence="10">
    <location>
        <begin position="772"/>
        <end position="795"/>
    </location>
</feature>
<keyword evidence="2" id="KW-0328">Glycosyltransferase</keyword>
<keyword evidence="3" id="KW-0808">Transferase</keyword>
<dbReference type="InterPro" id="IPR005150">
    <property type="entry name" value="Cellulose_synth"/>
</dbReference>
<feature type="transmembrane region" description="Helical" evidence="10">
    <location>
        <begin position="76"/>
        <end position="93"/>
    </location>
</feature>
<dbReference type="GO" id="GO:0016020">
    <property type="term" value="C:membrane"/>
    <property type="evidence" value="ECO:0007669"/>
    <property type="project" value="InterPro"/>
</dbReference>
<feature type="region of interest" description="Disordered" evidence="9">
    <location>
        <begin position="1"/>
        <end position="21"/>
    </location>
</feature>
<organism evidence="11">
    <name type="scientific">Wollemia nobilis</name>
    <dbReference type="NCBI Taxonomy" id="56998"/>
    <lineage>
        <taxon>Eukaryota</taxon>
        <taxon>Viridiplantae</taxon>
        <taxon>Streptophyta</taxon>
        <taxon>Embryophyta</taxon>
        <taxon>Tracheophyta</taxon>
        <taxon>Spermatophyta</taxon>
        <taxon>Pinopsida</taxon>
        <taxon>Pinidae</taxon>
        <taxon>Conifers II</taxon>
        <taxon>Araucariales</taxon>
        <taxon>Araucariaceae</taxon>
        <taxon>Wollemia</taxon>
    </lineage>
</organism>
<dbReference type="GO" id="GO:0071555">
    <property type="term" value="P:cell wall organization"/>
    <property type="evidence" value="ECO:0007669"/>
    <property type="project" value="UniProtKB-KW"/>
</dbReference>
<keyword evidence="6 10" id="KW-0472">Membrane</keyword>
<sequence length="875" mass="99432">MNFMAASNGGNAMDPDKKGVPWKERVDSWKENIKCNDIVHAEVNNKRNKPEVSHETSSESGERLSSRTPTEATKLYPYRVLIVLRLIILGFFFHLRITRPVEDAYGLWITAVICEICLAVSCILDQLPKWSPINRETYISRLSTRYEGEDYCGLARVDFFLSTEDPAREPPLTTANAILSVLAVDYPTDKVSCYVSDDGAAMLTFESLSETAEFARRWVPFCKEFNIEPRAPEAYFNLKIDYLKEKVKPCFVKKRREMKRGYEEFKVRINALVAKAKKTPEDGWMMQDGTPWPGNNPRNHPGMIQVFLGRTGAQDICGNDLPRLVYLSREKNPGYPHHDRAGSMNALVRVSGVLTNAPYILNMDCTNYINNSKVVREAMCFMMDPQVGPNVCYVQFPLRYHSPDQGDQYVNSNTVFYDMTMKGLDGIQGPMYIGTACVFRRRSLYGYGPPNVRRPFQSLPGWFSAKFSKRRNKRDPSTSPEIYSSQIDAESFELTESETAHLLGDLEGLEKSLGQSPLFISSTFQEDGGLPESTDASSLINEAIHVMRCAYEEKTEWGKEIGWIYGSVTDNIVTSMKMHARGWQSIYCIPSRPAFKGNAATDLPESLRQLLRWALGSMEILLSRHCPLWYGWRSGRLNWLQRIAYINTVFDPLTSIPLITYCFLPAICMLTTKFIVPTLSNYEIMLVGAVFISTVACAFLELKWSEVSIEEWWRSQQFWVIGSVSSSFFAIFQGLLKVLAGIEMKTTTDNANSRRKNSDEADEIRAFQWTNLLILPTTLVIVNFLGAVAGISAAFNSGYRSWGILFEKLCFSLWVVVHLYPFLRGLIGRQNRTPTIVIVWSVLLASIFALLWFRLDPFSMKEKAPTFIQCTFDCT</sequence>
<feature type="binding site" evidence="8">
    <location>
        <position position="198"/>
    </location>
    <ligand>
        <name>UDP-alpha-D-glucose</name>
        <dbReference type="ChEBI" id="CHEBI:58885"/>
    </ligand>
</feature>
<dbReference type="PANTHER" id="PTHR13301">
    <property type="entry name" value="X-BOX TRANSCRIPTION FACTOR-RELATED"/>
    <property type="match status" value="1"/>
</dbReference>
<evidence type="ECO:0000256" key="1">
    <source>
        <dbReference type="ARBA" id="ARBA00004127"/>
    </source>
</evidence>
<proteinExistence type="predicted"/>
<dbReference type="GO" id="GO:0012505">
    <property type="term" value="C:endomembrane system"/>
    <property type="evidence" value="ECO:0007669"/>
    <property type="project" value="UniProtKB-SubCell"/>
</dbReference>
<dbReference type="SUPFAM" id="SSF53448">
    <property type="entry name" value="Nucleotide-diphospho-sugar transferases"/>
    <property type="match status" value="1"/>
</dbReference>
<feature type="transmembrane region" description="Helical" evidence="10">
    <location>
        <begin position="684"/>
        <end position="704"/>
    </location>
</feature>
<evidence type="ECO:0000313" key="11">
    <source>
        <dbReference type="EMBL" id="JAG88404.1"/>
    </source>
</evidence>
<evidence type="ECO:0000256" key="10">
    <source>
        <dbReference type="SAM" id="Phobius"/>
    </source>
</evidence>
<keyword evidence="7" id="KW-0961">Cell wall biogenesis/degradation</keyword>
<protein>
    <submittedName>
        <fullName evidence="11">TSA: Wollemia nobilis Ref_Wollemi_Transcript_8169_2835 transcribed RNA sequence</fullName>
    </submittedName>
</protein>
<evidence type="ECO:0000256" key="4">
    <source>
        <dbReference type="ARBA" id="ARBA00022692"/>
    </source>
</evidence>
<evidence type="ECO:0000256" key="5">
    <source>
        <dbReference type="ARBA" id="ARBA00022989"/>
    </source>
</evidence>
<dbReference type="InterPro" id="IPR029044">
    <property type="entry name" value="Nucleotide-diphossugar_trans"/>
</dbReference>
<evidence type="ECO:0000256" key="8">
    <source>
        <dbReference type="PIRSR" id="PIRSR605150-2"/>
    </source>
</evidence>
<dbReference type="EMBL" id="GCHU01008118">
    <property type="protein sequence ID" value="JAG88404.1"/>
    <property type="molecule type" value="Transcribed_RNA"/>
</dbReference>
<keyword evidence="4 10" id="KW-0812">Transmembrane</keyword>
<dbReference type="Gene3D" id="3.90.550.10">
    <property type="entry name" value="Spore Coat Polysaccharide Biosynthesis Protein SpsA, Chain A"/>
    <property type="match status" value="1"/>
</dbReference>
<feature type="transmembrane region" description="Helical" evidence="10">
    <location>
        <begin position="716"/>
        <end position="736"/>
    </location>
</feature>
<feature type="transmembrane region" description="Helical" evidence="10">
    <location>
        <begin position="835"/>
        <end position="853"/>
    </location>
</feature>
<feature type="binding site" evidence="8">
    <location>
        <position position="162"/>
    </location>
    <ligand>
        <name>UDP-alpha-D-glucose</name>
        <dbReference type="ChEBI" id="CHEBI:58885"/>
    </ligand>
</feature>
<reference evidence="11" key="1">
    <citation type="submission" date="2015-02" db="EMBL/GenBank/DDBJ databases">
        <title>A transcriptome of Wollemia nobilis - a relic of Gondwana.</title>
        <authorList>
            <person name="Chia J.Y."/>
            <person name="Leong Y.S."/>
            <person name="Abdul Karim S."/>
            <person name="Wan Azmi N."/>
            <person name="Hercus R."/>
            <person name="Croft L."/>
        </authorList>
    </citation>
    <scope>NUCLEOTIDE SEQUENCE</scope>
    <source>
        <strain evidence="11">MaeBrown</strain>
        <tissue evidence="11">Leaf</tissue>
    </source>
</reference>
<evidence type="ECO:0000256" key="6">
    <source>
        <dbReference type="ARBA" id="ARBA00023136"/>
    </source>
</evidence>
<evidence type="ECO:0000256" key="3">
    <source>
        <dbReference type="ARBA" id="ARBA00022679"/>
    </source>
</evidence>
<evidence type="ECO:0000256" key="7">
    <source>
        <dbReference type="ARBA" id="ARBA00023316"/>
    </source>
</evidence>
<feature type="compositionally biased region" description="Basic and acidic residues" evidence="9">
    <location>
        <begin position="46"/>
        <end position="65"/>
    </location>
</feature>